<accession>A0A5B7T5E7</accession>
<evidence type="ECO:0000313" key="1">
    <source>
        <dbReference type="EMBL" id="QCX25749.1"/>
    </source>
</evidence>
<dbReference type="Pfam" id="PF09669">
    <property type="entry name" value="Phage_pRha"/>
    <property type="match status" value="1"/>
</dbReference>
<dbReference type="EMBL" id="CP040736">
    <property type="protein sequence ID" value="QCX25749.1"/>
    <property type="molecule type" value="Genomic_DNA"/>
</dbReference>
<dbReference type="KEGG" id="lft:FG051_11895"/>
<protein>
    <submittedName>
        <fullName evidence="1">Rha family transcriptional regulator</fullName>
    </submittedName>
</protein>
<sequence length="230" mass="26836">MSKLVFVNSALVNEVPYTTSNIIARQMKLNERTVMHRINQYKDRLEHFGNIEFCTIIDQNSQGGRPKKVAHLNEQQATLLITFFKNTKTVADFKEELVKQFYDMEHELTRRQVYKDLEKPVRRSLTDAIKEWPNNNKWSYKLFTDLICKAVTGMNTKQLKQSRKVNKNATGTEIYTSDELAKYQQIETKIITLIDLGMTYEDIKAVINNQTVTIKLVKKDVKKDLLPSQK</sequence>
<gene>
    <name evidence="1" type="ORF">FG051_11895</name>
</gene>
<dbReference type="InterPro" id="IPR014054">
    <property type="entry name" value="Phage_regulatory_Rha"/>
</dbReference>
<proteinExistence type="predicted"/>
<organism evidence="1 2">
    <name type="scientific">Companilactobacillus futsaii</name>
    <dbReference type="NCBI Taxonomy" id="938155"/>
    <lineage>
        <taxon>Bacteria</taxon>
        <taxon>Bacillati</taxon>
        <taxon>Bacillota</taxon>
        <taxon>Bacilli</taxon>
        <taxon>Lactobacillales</taxon>
        <taxon>Lactobacillaceae</taxon>
        <taxon>Companilactobacillus</taxon>
    </lineage>
</organism>
<dbReference type="AlphaFoldDB" id="A0A5B7T5E7"/>
<dbReference type="Proteomes" id="UP000310673">
    <property type="component" value="Chromosome"/>
</dbReference>
<name>A0A5B7T5E7_9LACO</name>
<evidence type="ECO:0000313" key="2">
    <source>
        <dbReference type="Proteomes" id="UP000310673"/>
    </source>
</evidence>
<dbReference type="RefSeq" id="WP_057813663.1">
    <property type="nucleotide sequence ID" value="NZ_CP040736.1"/>
</dbReference>
<dbReference type="STRING" id="1423818.FC88_GL002466"/>
<reference evidence="1 2" key="1">
    <citation type="submission" date="2019-05" db="EMBL/GenBank/DDBJ databases">
        <title>Genome Sequence of Lactobacillus futsaii Y97, a Potential Probiotic Strain Isolated from the Futsai of Taiwan.</title>
        <authorList>
            <person name="Du X."/>
        </authorList>
    </citation>
    <scope>NUCLEOTIDE SEQUENCE [LARGE SCALE GENOMIC DNA]</scope>
    <source>
        <strain evidence="1 2">Y97</strain>
    </source>
</reference>